<evidence type="ECO:0000313" key="2">
    <source>
        <dbReference type="EMBL" id="KAJ1968729.1"/>
    </source>
</evidence>
<evidence type="ECO:0000313" key="3">
    <source>
        <dbReference type="Proteomes" id="UP001150925"/>
    </source>
</evidence>
<keyword evidence="3" id="KW-1185">Reference proteome</keyword>
<sequence>MSYTTLSGQNTNNDPTVPVYSAGVLWTGLAILLAIWLAKDYRVDWRQTLGRSPQTWSNRQSNQASLQTPLWVYIPLAPFAGVYLFGRLFWELFRIAVFTILDGVIVMAQTLVRCFYHTLVPLTIWFYRVGLGQILRIWAMDFVERSAIWLYDVGFPTLASACTTLWQVNQRVLTNTRDQLVYFLQRLFHISYTLYHRGIIPLVRASQILGRGLLHVGHRILALVRILIYCSRIVGQTLVHDLVAFYTCLVRTGHSVIRAVHGMIYHAGLVTLGQHLILGLVLIGCYLVRVKDRIFVTISMGYQNWVIPTLRRTLIYFSILTSRVGNALRYWAILVYQMSRVCFVVLNRYVLHGWQCMARWSELAKQWVSRHHFIWVVLQRWCRRGQTFMLQGWHFYQSGCLWVVQRFLGPMVHFVVAPALTWLTLLLRHWITLIESFGVKLGCSMRWIFYQFSFGLRYGSILLTMTIPYVNHLLQVLAITGDRLVTALLVFWKRIFLPILVHGCRSISTLLITLAQGVWTVSCIIWSMVEPFIPTFQQHVSQTLDEVTLWISHGMLDWAKNFQYQQHDSE</sequence>
<feature type="transmembrane region" description="Helical" evidence="1">
    <location>
        <begin position="70"/>
        <end position="90"/>
    </location>
</feature>
<accession>A0A9W8AWZ6</accession>
<feature type="transmembrane region" description="Helical" evidence="1">
    <location>
        <begin position="96"/>
        <end position="127"/>
    </location>
</feature>
<protein>
    <submittedName>
        <fullName evidence="2">Uncharacterized protein</fullName>
    </submittedName>
</protein>
<keyword evidence="1" id="KW-1133">Transmembrane helix</keyword>
<proteinExistence type="predicted"/>
<dbReference type="EMBL" id="JANBPY010000143">
    <property type="protein sequence ID" value="KAJ1968729.1"/>
    <property type="molecule type" value="Genomic_DNA"/>
</dbReference>
<gene>
    <name evidence="2" type="ORF">IWQ62_001065</name>
</gene>
<feature type="transmembrane region" description="Helical" evidence="1">
    <location>
        <begin position="20"/>
        <end position="38"/>
    </location>
</feature>
<reference evidence="2" key="1">
    <citation type="submission" date="2022-07" db="EMBL/GenBank/DDBJ databases">
        <title>Phylogenomic reconstructions and comparative analyses of Kickxellomycotina fungi.</title>
        <authorList>
            <person name="Reynolds N.K."/>
            <person name="Stajich J.E."/>
            <person name="Barry K."/>
            <person name="Grigoriev I.V."/>
            <person name="Crous P."/>
            <person name="Smith M.E."/>
        </authorList>
    </citation>
    <scope>NUCLEOTIDE SEQUENCE</scope>
    <source>
        <strain evidence="2">RSA 1196</strain>
    </source>
</reference>
<feature type="transmembrane region" description="Helical" evidence="1">
    <location>
        <begin position="263"/>
        <end position="288"/>
    </location>
</feature>
<comment type="caution">
    <text evidence="2">The sequence shown here is derived from an EMBL/GenBank/DDBJ whole genome shotgun (WGS) entry which is preliminary data.</text>
</comment>
<dbReference type="OrthoDB" id="5600359at2759"/>
<dbReference type="AlphaFoldDB" id="A0A9W8AWZ6"/>
<dbReference type="Proteomes" id="UP001150925">
    <property type="component" value="Unassembled WGS sequence"/>
</dbReference>
<name>A0A9W8AWZ6_9FUNG</name>
<organism evidence="2 3">
    <name type="scientific">Dispira parvispora</name>
    <dbReference type="NCBI Taxonomy" id="1520584"/>
    <lineage>
        <taxon>Eukaryota</taxon>
        <taxon>Fungi</taxon>
        <taxon>Fungi incertae sedis</taxon>
        <taxon>Zoopagomycota</taxon>
        <taxon>Kickxellomycotina</taxon>
        <taxon>Dimargaritomycetes</taxon>
        <taxon>Dimargaritales</taxon>
        <taxon>Dimargaritaceae</taxon>
        <taxon>Dispira</taxon>
    </lineage>
</organism>
<keyword evidence="1" id="KW-0812">Transmembrane</keyword>
<keyword evidence="1" id="KW-0472">Membrane</keyword>
<evidence type="ECO:0000256" key="1">
    <source>
        <dbReference type="SAM" id="Phobius"/>
    </source>
</evidence>